<dbReference type="AlphaFoldDB" id="A0A2R8A9R3"/>
<protein>
    <recommendedName>
        <fullName evidence="3">DUF1905 domain-containing protein</fullName>
    </recommendedName>
</protein>
<dbReference type="SUPFAM" id="SSF141694">
    <property type="entry name" value="AF2212/PG0164-like"/>
    <property type="match status" value="1"/>
</dbReference>
<reference evidence="1 2" key="1">
    <citation type="submission" date="2018-03" db="EMBL/GenBank/DDBJ databases">
        <authorList>
            <person name="Keele B.F."/>
        </authorList>
    </citation>
    <scope>NUCLEOTIDE SEQUENCE [LARGE SCALE GENOMIC DNA]</scope>
    <source>
        <strain evidence="1 2">CeCT 8812</strain>
    </source>
</reference>
<dbReference type="Proteomes" id="UP000244932">
    <property type="component" value="Unassembled WGS sequence"/>
</dbReference>
<dbReference type="Gene3D" id="2.40.30.100">
    <property type="entry name" value="AF2212/PG0164-like"/>
    <property type="match status" value="1"/>
</dbReference>
<sequence>MSDWVAFEGEIVAMEWGNSTYTVLPIPDEVIEDPALADARRVEVELNDHPFNMALTKAPPIEQIFVYTGKDVLAQAGIAPGDQIDVRMRLADPDQVDLPDDVARALIAAGLLEDWEALSPGKRRGLLHGVQSAKRAETRAKRIAKLIEALAT</sequence>
<dbReference type="EMBL" id="OMKW01000002">
    <property type="protein sequence ID" value="SPF28956.1"/>
    <property type="molecule type" value="Genomic_DNA"/>
</dbReference>
<organism evidence="1 2">
    <name type="scientific">Pontivivens insulae</name>
    <dbReference type="NCBI Taxonomy" id="1639689"/>
    <lineage>
        <taxon>Bacteria</taxon>
        <taxon>Pseudomonadati</taxon>
        <taxon>Pseudomonadota</taxon>
        <taxon>Alphaproteobacteria</taxon>
        <taxon>Rhodobacterales</taxon>
        <taxon>Paracoccaceae</taxon>
        <taxon>Pontivivens</taxon>
    </lineage>
</organism>
<evidence type="ECO:0008006" key="3">
    <source>
        <dbReference type="Google" id="ProtNLM"/>
    </source>
</evidence>
<dbReference type="RefSeq" id="WP_108781697.1">
    <property type="nucleotide sequence ID" value="NZ_OMKW01000002.1"/>
</dbReference>
<dbReference type="Pfam" id="PF13376">
    <property type="entry name" value="OmdA"/>
    <property type="match status" value="1"/>
</dbReference>
<proteinExistence type="predicted"/>
<dbReference type="OrthoDB" id="7844624at2"/>
<evidence type="ECO:0000313" key="2">
    <source>
        <dbReference type="Proteomes" id="UP000244932"/>
    </source>
</evidence>
<dbReference type="InterPro" id="IPR037079">
    <property type="entry name" value="AF2212/PG0164-like_sf"/>
</dbReference>
<accession>A0A2R8A9R3</accession>
<name>A0A2R8A9R3_9RHOB</name>
<evidence type="ECO:0000313" key="1">
    <source>
        <dbReference type="EMBL" id="SPF28956.1"/>
    </source>
</evidence>
<keyword evidence="2" id="KW-1185">Reference proteome</keyword>
<dbReference type="InterPro" id="IPR015018">
    <property type="entry name" value="DUF1905"/>
</dbReference>
<dbReference type="Pfam" id="PF08922">
    <property type="entry name" value="DUF1905"/>
    <property type="match status" value="1"/>
</dbReference>
<gene>
    <name evidence="1" type="ORF">POI8812_01259</name>
</gene>